<comment type="caution">
    <text evidence="2">The sequence shown here is derived from an EMBL/GenBank/DDBJ whole genome shotgun (WGS) entry which is preliminary data.</text>
</comment>
<gene>
    <name evidence="2" type="ORF">N869_01410</name>
</gene>
<dbReference type="EMBL" id="AXCZ01000009">
    <property type="protein sequence ID" value="KGM14219.1"/>
    <property type="molecule type" value="Genomic_DNA"/>
</dbReference>
<dbReference type="Pfam" id="PF17957">
    <property type="entry name" value="Big_7"/>
    <property type="match status" value="2"/>
</dbReference>
<dbReference type="GO" id="GO:0005975">
    <property type="term" value="P:carbohydrate metabolic process"/>
    <property type="evidence" value="ECO:0007669"/>
    <property type="project" value="UniProtKB-ARBA"/>
</dbReference>
<keyword evidence="1" id="KW-0732">Signal</keyword>
<organism evidence="2 3">
    <name type="scientific">Cellulomonas bogoriensis 69B4 = DSM 16987</name>
    <dbReference type="NCBI Taxonomy" id="1386082"/>
    <lineage>
        <taxon>Bacteria</taxon>
        <taxon>Bacillati</taxon>
        <taxon>Actinomycetota</taxon>
        <taxon>Actinomycetes</taxon>
        <taxon>Micrococcales</taxon>
        <taxon>Cellulomonadaceae</taxon>
        <taxon>Cellulomonas</taxon>
    </lineage>
</organism>
<dbReference type="OrthoDB" id="5241786at2"/>
<dbReference type="AlphaFoldDB" id="A0A0A0C4F2"/>
<evidence type="ECO:0000313" key="3">
    <source>
        <dbReference type="Proteomes" id="UP000054314"/>
    </source>
</evidence>
<protein>
    <submittedName>
        <fullName evidence="2">Fibronectin</fullName>
    </submittedName>
</protein>
<feature type="chain" id="PRO_5039120526" evidence="1">
    <location>
        <begin position="24"/>
        <end position="506"/>
    </location>
</feature>
<proteinExistence type="predicted"/>
<evidence type="ECO:0000256" key="1">
    <source>
        <dbReference type="SAM" id="SignalP"/>
    </source>
</evidence>
<sequence length="506" mass="51025">MLQRPLAALAVLGVLVVAVTTHAPQESSAAFTATTTTTASVAAAADWTPPTVALTHPGATVTGTVALTATAADAESGIAHVTLERRAVGTTAWTTVCTRTAAPYTCSWDTTTHADGSHDLRARAVDGAGLATTTEPVRTVVDNEAPEVALTDPGSPLTGTFTVTATAHDTGSGLAGIRVQAAPSGTATWTDMCGGTTSPLTCAADATTLPAGSYDLRAVAVDAAGNTNTSAVVLDRQVVANVSTITLQDPGPTLRGTVNLVADASSTAGVTSVTLQVAPTGSSTWTDVCTLPRAPYQCDLDTRVVPDGTYDLRAVLLDATGTRTTSPTRSGVRVVNTPLQAHDIQAVNGPGVAGQVDAGDVITFTYSGVVDLATVTPGWNGQPLAVTTRLRSGGLVGNGNSNDVLDVQRAGSVVHLGSVDLNQNYINPHSTATFAATMTAATAPGPEGDRTVITVVLGARTSGPAGRVVNPAATMVWTPSASVTDVFGLPVSPTPATELGPVDTDF</sequence>
<feature type="signal peptide" evidence="1">
    <location>
        <begin position="1"/>
        <end position="23"/>
    </location>
</feature>
<dbReference type="Gene3D" id="2.60.40.10">
    <property type="entry name" value="Immunoglobulins"/>
    <property type="match status" value="3"/>
</dbReference>
<name>A0A0A0C4F2_9CELL</name>
<reference evidence="2 3" key="1">
    <citation type="submission" date="2013-08" db="EMBL/GenBank/DDBJ databases">
        <title>Genome sequencing of Cellulomonas bogoriensis 69B4.</title>
        <authorList>
            <person name="Chen F."/>
            <person name="Li Y."/>
            <person name="Wang G."/>
        </authorList>
    </citation>
    <scope>NUCLEOTIDE SEQUENCE [LARGE SCALE GENOMIC DNA]</scope>
    <source>
        <strain evidence="2 3">69B4</strain>
    </source>
</reference>
<dbReference type="Proteomes" id="UP000054314">
    <property type="component" value="Unassembled WGS sequence"/>
</dbReference>
<dbReference type="InterPro" id="IPR013783">
    <property type="entry name" value="Ig-like_fold"/>
</dbReference>
<dbReference type="RefSeq" id="WP_052104857.1">
    <property type="nucleotide sequence ID" value="NZ_AXCZ01000009.1"/>
</dbReference>
<accession>A0A0A0C4F2</accession>
<evidence type="ECO:0000313" key="2">
    <source>
        <dbReference type="EMBL" id="KGM14219.1"/>
    </source>
</evidence>
<keyword evidence="3" id="KW-1185">Reference proteome</keyword>